<dbReference type="SMART" id="SM00283">
    <property type="entry name" value="MA"/>
    <property type="match status" value="1"/>
</dbReference>
<dbReference type="SUPFAM" id="SSF58104">
    <property type="entry name" value="Methyl-accepting chemotaxis protein (MCP) signaling domain"/>
    <property type="match status" value="1"/>
</dbReference>
<keyword evidence="2" id="KW-1003">Cell membrane</keyword>
<evidence type="ECO:0000313" key="11">
    <source>
        <dbReference type="EMBL" id="GEO81308.1"/>
    </source>
</evidence>
<dbReference type="InterPro" id="IPR003660">
    <property type="entry name" value="HAMP_dom"/>
</dbReference>
<evidence type="ECO:0000256" key="5">
    <source>
        <dbReference type="PROSITE-ProRule" id="PRU00284"/>
    </source>
</evidence>
<dbReference type="Pfam" id="PF00672">
    <property type="entry name" value="HAMP"/>
    <property type="match status" value="1"/>
</dbReference>
<feature type="transmembrane region" description="Helical" evidence="7">
    <location>
        <begin position="12"/>
        <end position="33"/>
    </location>
</feature>
<sequence>MLKNISINVRLYAGFFLVLALMGGVGLMSYSMFRAVDHQFDEVTHSSEVAVSALTLNRLLHGFGTHVSNYLEKADDHLVETMMEDRKAVRQAIDDFRGNVANTPQAPFAQRIAEVYHNLETALEPAIPLVSKRVELIESAMMPAADGLALWAAAQRDRDFDLGNVDEARAASQMVEHMLRTRVATMAYLNSRSDDSFAAIWEALFAVSEAMENLSNAGDAQDLYTQYEDSLNTLSGILGETSAMEGQVRGLTNDIAQAAEAAKESALTEQAQIREASTDALRTARHGLIAANLLILALGLALAATIARSINRPLHAMTAALTRLAEGDDQTDIPGVGRGDEIGSMAKAAQVFKEYSQRMHALRQEQAEAQRQAEAERRAGIRRLADELEGDVSGLIGMIGAATHQMEANARTMAGIAEETARRVADMARVTEEGARDVESVATGTEQLNASINEISRQVHHSSGMSRTAVERASRAKTEVTELKAAAEHIGQVVAMITDIAEQTNLLALNATIEAARAGEAGKGFAVVAGEVKSLANQTSKATEDIRRQITDIQNATAEAVEAIGSISEVISDLDGVSATVAAAVEEQDAAARSIANNTQRAAEGNQRSSASMSDVAMAADNTGRAAGEVLSAAQGLSRQAADLKDRVSAFLNHIRNNG</sequence>
<dbReference type="PROSITE" id="PS50111">
    <property type="entry name" value="CHEMOTAXIS_TRANSDUC_2"/>
    <property type="match status" value="1"/>
</dbReference>
<dbReference type="InterPro" id="IPR000727">
    <property type="entry name" value="T_SNARE_dom"/>
</dbReference>
<dbReference type="Gene3D" id="6.10.340.10">
    <property type="match status" value="1"/>
</dbReference>
<evidence type="ECO:0000256" key="6">
    <source>
        <dbReference type="SAM" id="Coils"/>
    </source>
</evidence>
<dbReference type="PROSITE" id="PS50192">
    <property type="entry name" value="T_SNARE"/>
    <property type="match status" value="1"/>
</dbReference>
<protein>
    <submittedName>
        <fullName evidence="11">Methyl-accepting chemotaxis protein</fullName>
    </submittedName>
</protein>
<dbReference type="PROSITE" id="PS50885">
    <property type="entry name" value="HAMP"/>
    <property type="match status" value="1"/>
</dbReference>
<feature type="coiled-coil region" evidence="6">
    <location>
        <begin position="345"/>
        <end position="379"/>
    </location>
</feature>
<evidence type="ECO:0000256" key="3">
    <source>
        <dbReference type="ARBA" id="ARBA00023224"/>
    </source>
</evidence>
<dbReference type="RefSeq" id="WP_147163348.1">
    <property type="nucleotide sequence ID" value="NZ_BJZO01000033.1"/>
</dbReference>
<dbReference type="Proteomes" id="UP000321567">
    <property type="component" value="Unassembled WGS sequence"/>
</dbReference>
<evidence type="ECO:0000313" key="12">
    <source>
        <dbReference type="Proteomes" id="UP000321567"/>
    </source>
</evidence>
<proteinExistence type="inferred from homology"/>
<keyword evidence="12" id="KW-1185">Reference proteome</keyword>
<keyword evidence="2" id="KW-0997">Cell inner membrane</keyword>
<dbReference type="GO" id="GO:0007165">
    <property type="term" value="P:signal transduction"/>
    <property type="evidence" value="ECO:0007669"/>
    <property type="project" value="UniProtKB-KW"/>
</dbReference>
<feature type="domain" description="Methyl-accepting transducer" evidence="8">
    <location>
        <begin position="402"/>
        <end position="638"/>
    </location>
</feature>
<comment type="subcellular location">
    <subcellularLocation>
        <location evidence="1">Cell inner membrane</location>
        <topology evidence="1">Multi-pass membrane protein</topology>
    </subcellularLocation>
</comment>
<dbReference type="InterPro" id="IPR004089">
    <property type="entry name" value="MCPsignal_dom"/>
</dbReference>
<name>A0A512H797_9PROT</name>
<dbReference type="CDD" id="cd06225">
    <property type="entry name" value="HAMP"/>
    <property type="match status" value="1"/>
</dbReference>
<evidence type="ECO:0000259" key="9">
    <source>
        <dbReference type="PROSITE" id="PS50192"/>
    </source>
</evidence>
<evidence type="ECO:0000259" key="10">
    <source>
        <dbReference type="PROSITE" id="PS50885"/>
    </source>
</evidence>
<feature type="transmembrane region" description="Helical" evidence="7">
    <location>
        <begin position="287"/>
        <end position="307"/>
    </location>
</feature>
<keyword evidence="6" id="KW-0175">Coiled coil</keyword>
<keyword evidence="3 5" id="KW-0807">Transducer</keyword>
<comment type="similarity">
    <text evidence="4">Belongs to the methyl-accepting chemotaxis (MCP) protein family.</text>
</comment>
<organism evidence="11 12">
    <name type="scientific">Pararhodospirillum oryzae</name>
    <dbReference type="NCBI Taxonomy" id="478448"/>
    <lineage>
        <taxon>Bacteria</taxon>
        <taxon>Pseudomonadati</taxon>
        <taxon>Pseudomonadota</taxon>
        <taxon>Alphaproteobacteria</taxon>
        <taxon>Rhodospirillales</taxon>
        <taxon>Rhodospirillaceae</taxon>
        <taxon>Pararhodospirillum</taxon>
    </lineage>
</organism>
<dbReference type="Pfam" id="PF00015">
    <property type="entry name" value="MCPsignal"/>
    <property type="match status" value="1"/>
</dbReference>
<dbReference type="PANTHER" id="PTHR32089">
    <property type="entry name" value="METHYL-ACCEPTING CHEMOTAXIS PROTEIN MCPB"/>
    <property type="match status" value="1"/>
</dbReference>
<feature type="domain" description="HAMP" evidence="10">
    <location>
        <begin position="308"/>
        <end position="361"/>
    </location>
</feature>
<keyword evidence="7" id="KW-0472">Membrane</keyword>
<reference evidence="11 12" key="1">
    <citation type="submission" date="2019-07" db="EMBL/GenBank/DDBJ databases">
        <title>Whole genome shotgun sequence of Rhodospirillum oryzae NBRC 107573.</title>
        <authorList>
            <person name="Hosoyama A."/>
            <person name="Uohara A."/>
            <person name="Ohji S."/>
            <person name="Ichikawa N."/>
        </authorList>
    </citation>
    <scope>NUCLEOTIDE SEQUENCE [LARGE SCALE GENOMIC DNA]</scope>
    <source>
        <strain evidence="11 12">NBRC 107573</strain>
    </source>
</reference>
<dbReference type="EMBL" id="BJZO01000033">
    <property type="protein sequence ID" value="GEO81308.1"/>
    <property type="molecule type" value="Genomic_DNA"/>
</dbReference>
<dbReference type="GO" id="GO:0005886">
    <property type="term" value="C:plasma membrane"/>
    <property type="evidence" value="ECO:0007669"/>
    <property type="project" value="UniProtKB-SubCell"/>
</dbReference>
<feature type="domain" description="T-SNARE coiled-coil homology" evidence="9">
    <location>
        <begin position="554"/>
        <end position="616"/>
    </location>
</feature>
<keyword evidence="7" id="KW-1133">Transmembrane helix</keyword>
<dbReference type="AlphaFoldDB" id="A0A512H797"/>
<evidence type="ECO:0000256" key="1">
    <source>
        <dbReference type="ARBA" id="ARBA00004429"/>
    </source>
</evidence>
<gene>
    <name evidence="11" type="ORF">ROR02_14390</name>
</gene>
<evidence type="ECO:0000256" key="7">
    <source>
        <dbReference type="SAM" id="Phobius"/>
    </source>
</evidence>
<dbReference type="PANTHER" id="PTHR32089:SF112">
    <property type="entry name" value="LYSOZYME-LIKE PROTEIN-RELATED"/>
    <property type="match status" value="1"/>
</dbReference>
<evidence type="ECO:0000256" key="2">
    <source>
        <dbReference type="ARBA" id="ARBA00022519"/>
    </source>
</evidence>
<dbReference type="SMART" id="SM00304">
    <property type="entry name" value="HAMP"/>
    <property type="match status" value="1"/>
</dbReference>
<evidence type="ECO:0000256" key="4">
    <source>
        <dbReference type="ARBA" id="ARBA00029447"/>
    </source>
</evidence>
<dbReference type="Gene3D" id="1.10.287.950">
    <property type="entry name" value="Methyl-accepting chemotaxis protein"/>
    <property type="match status" value="1"/>
</dbReference>
<accession>A0A512H797</accession>
<comment type="caution">
    <text evidence="11">The sequence shown here is derived from an EMBL/GenBank/DDBJ whole genome shotgun (WGS) entry which is preliminary data.</text>
</comment>
<dbReference type="OrthoDB" id="3378718at2"/>
<keyword evidence="7" id="KW-0812">Transmembrane</keyword>
<evidence type="ECO:0000259" key="8">
    <source>
        <dbReference type="PROSITE" id="PS50111"/>
    </source>
</evidence>